<evidence type="ECO:0000313" key="4">
    <source>
        <dbReference type="EMBL" id="RZN73692.1"/>
    </source>
</evidence>
<evidence type="ECO:0000313" key="5">
    <source>
        <dbReference type="Proteomes" id="UP000320766"/>
    </source>
</evidence>
<dbReference type="InterPro" id="IPR007597">
    <property type="entry name" value="CheC"/>
</dbReference>
<dbReference type="EMBL" id="RXIL01000005">
    <property type="protein sequence ID" value="RZN73692.1"/>
    <property type="molecule type" value="Genomic_DNA"/>
</dbReference>
<dbReference type="Proteomes" id="UP000320766">
    <property type="component" value="Unassembled WGS sequence"/>
</dbReference>
<evidence type="ECO:0000256" key="1">
    <source>
        <dbReference type="ARBA" id="ARBA00022500"/>
    </source>
</evidence>
<name>A0A520KYY4_9EURY</name>
<evidence type="ECO:0000256" key="2">
    <source>
        <dbReference type="ARBA" id="ARBA00022801"/>
    </source>
</evidence>
<dbReference type="SUPFAM" id="SSF103039">
    <property type="entry name" value="CheC-like"/>
    <property type="match status" value="1"/>
</dbReference>
<dbReference type="GO" id="GO:0006935">
    <property type="term" value="P:chemotaxis"/>
    <property type="evidence" value="ECO:0007669"/>
    <property type="project" value="UniProtKB-KW"/>
</dbReference>
<dbReference type="Pfam" id="PF04509">
    <property type="entry name" value="CheC"/>
    <property type="match status" value="2"/>
</dbReference>
<keyword evidence="1" id="KW-0145">Chemotaxis</keyword>
<accession>A0A520KYY4</accession>
<organism evidence="4 5">
    <name type="scientific">Candidatus Methanolliviera hydrocarbonicum</name>
    <dbReference type="NCBI Taxonomy" id="2491085"/>
    <lineage>
        <taxon>Archaea</taxon>
        <taxon>Methanobacteriati</taxon>
        <taxon>Methanobacteriota</taxon>
        <taxon>Candidatus Methanoliparia</taxon>
        <taxon>Candidatus Methanoliparales</taxon>
        <taxon>Candidatus Methanollivieraceae</taxon>
        <taxon>Candidatus Methanolliviera</taxon>
    </lineage>
</organism>
<keyword evidence="2" id="KW-0378">Hydrolase</keyword>
<feature type="domain" description="CheC-like protein" evidence="3">
    <location>
        <begin position="17"/>
        <end position="51"/>
    </location>
</feature>
<dbReference type="InterPro" id="IPR050992">
    <property type="entry name" value="CheZ_family_phosphatases"/>
</dbReference>
<comment type="caution">
    <text evidence="4">The sequence shown here is derived from an EMBL/GenBank/DDBJ whole genome shotgun (WGS) entry which is preliminary data.</text>
</comment>
<dbReference type="InterPro" id="IPR028976">
    <property type="entry name" value="CheC-like_sf"/>
</dbReference>
<protein>
    <submittedName>
        <fullName evidence="4">Chemotaxis protein CheC</fullName>
    </submittedName>
</protein>
<dbReference type="AlphaFoldDB" id="A0A520KYY4"/>
<dbReference type="PANTHER" id="PTHR43693">
    <property type="entry name" value="PROTEIN PHOSPHATASE CHEZ"/>
    <property type="match status" value="1"/>
</dbReference>
<proteinExistence type="predicted"/>
<dbReference type="CDD" id="cd17909">
    <property type="entry name" value="CheC_ClassI"/>
    <property type="match status" value="1"/>
</dbReference>
<dbReference type="GO" id="GO:0016787">
    <property type="term" value="F:hydrolase activity"/>
    <property type="evidence" value="ECO:0007669"/>
    <property type="project" value="UniProtKB-KW"/>
</dbReference>
<feature type="domain" description="CheC-like protein" evidence="3">
    <location>
        <begin position="115"/>
        <end position="150"/>
    </location>
</feature>
<dbReference type="PANTHER" id="PTHR43693:SF1">
    <property type="entry name" value="PROTEIN PHOSPHATASE CHEZ"/>
    <property type="match status" value="1"/>
</dbReference>
<gene>
    <name evidence="4" type="ORF">EF807_00350</name>
</gene>
<dbReference type="Gene3D" id="3.40.1550.10">
    <property type="entry name" value="CheC-like"/>
    <property type="match status" value="1"/>
</dbReference>
<evidence type="ECO:0000259" key="3">
    <source>
        <dbReference type="Pfam" id="PF04509"/>
    </source>
</evidence>
<reference evidence="4 5" key="1">
    <citation type="journal article" date="2019" name="Nat. Microbiol.">
        <title>Wide diversity of methane and short-chain alkane metabolisms in uncultured archaea.</title>
        <authorList>
            <person name="Borrel G."/>
            <person name="Adam P.S."/>
            <person name="McKay L.J."/>
            <person name="Chen L.X."/>
            <person name="Sierra-Garcia I.N."/>
            <person name="Sieber C.M."/>
            <person name="Letourneur Q."/>
            <person name="Ghozlane A."/>
            <person name="Andersen G.L."/>
            <person name="Li W.J."/>
            <person name="Hallam S.J."/>
            <person name="Muyzer G."/>
            <person name="de Oliveira V.M."/>
            <person name="Inskeep W.P."/>
            <person name="Banfield J.F."/>
            <person name="Gribaldo S."/>
        </authorList>
    </citation>
    <scope>NUCLEOTIDE SEQUENCE [LARGE SCALE GENOMIC DNA]</scope>
    <source>
        <strain evidence="4">NM1b</strain>
    </source>
</reference>
<sequence length="212" mass="23178">MVSQMLDWKKLDEFYIDAFRELGNIGAGHAGSSLSELTGKDIKIAVPQVKILEIGDVGEEVGEDVIVAGSVTLVKDDIGEINGYLYTFFPEEGALRIIDILMGMDMGTTEEIDEMGRSAISEVSNILASSFCDACADFLDIVLLPDPPSFCNDMSSALIDPILASVAEDEEVVVAFVTRFESEEFGFDCYLVFFPKSGGLEKLLGLLEEMYR</sequence>